<proteinExistence type="predicted"/>
<dbReference type="Proteomes" id="UP001314263">
    <property type="component" value="Unassembled WGS sequence"/>
</dbReference>
<protein>
    <submittedName>
        <fullName evidence="1">Uncharacterized protein</fullName>
    </submittedName>
</protein>
<comment type="caution">
    <text evidence="1">The sequence shown here is derived from an EMBL/GenBank/DDBJ whole genome shotgun (WGS) entry which is preliminary data.</text>
</comment>
<gene>
    <name evidence="1" type="ORF">CVIRNUC_000224</name>
</gene>
<dbReference type="EMBL" id="CAUYUE010000001">
    <property type="protein sequence ID" value="CAK0733087.1"/>
    <property type="molecule type" value="Genomic_DNA"/>
</dbReference>
<accession>A0AAV1HSE2</accession>
<sequence length="104" mass="11606">MPELQGLEEGHPCLCILLWRKLLQHLCILSHFAQVQGRQRCSPSLRWVAASILHWRAHQQHPGHMTSCISCRRRSLEDLLAEVASAAKDTSGVNHDTGCSVCLA</sequence>
<name>A0AAV1HSE2_9CHLO</name>
<dbReference type="AlphaFoldDB" id="A0AAV1HSE2"/>
<evidence type="ECO:0000313" key="1">
    <source>
        <dbReference type="EMBL" id="CAK0733087.1"/>
    </source>
</evidence>
<reference evidence="1 2" key="1">
    <citation type="submission" date="2023-10" db="EMBL/GenBank/DDBJ databases">
        <authorList>
            <person name="Maclean D."/>
            <person name="Macfadyen A."/>
        </authorList>
    </citation>
    <scope>NUCLEOTIDE SEQUENCE [LARGE SCALE GENOMIC DNA]</scope>
</reference>
<organism evidence="1 2">
    <name type="scientific">Coccomyxa viridis</name>
    <dbReference type="NCBI Taxonomy" id="1274662"/>
    <lineage>
        <taxon>Eukaryota</taxon>
        <taxon>Viridiplantae</taxon>
        <taxon>Chlorophyta</taxon>
        <taxon>core chlorophytes</taxon>
        <taxon>Trebouxiophyceae</taxon>
        <taxon>Trebouxiophyceae incertae sedis</taxon>
        <taxon>Coccomyxaceae</taxon>
        <taxon>Coccomyxa</taxon>
    </lineage>
</organism>
<keyword evidence="2" id="KW-1185">Reference proteome</keyword>
<evidence type="ECO:0000313" key="2">
    <source>
        <dbReference type="Proteomes" id="UP001314263"/>
    </source>
</evidence>